<organism evidence="2 3">
    <name type="scientific">Natronorubrum texcoconense</name>
    <dbReference type="NCBI Taxonomy" id="1095776"/>
    <lineage>
        <taxon>Archaea</taxon>
        <taxon>Methanobacteriati</taxon>
        <taxon>Methanobacteriota</taxon>
        <taxon>Stenosarchaea group</taxon>
        <taxon>Halobacteria</taxon>
        <taxon>Halobacteriales</taxon>
        <taxon>Natrialbaceae</taxon>
        <taxon>Natronorubrum</taxon>
    </lineage>
</organism>
<dbReference type="Proteomes" id="UP000198882">
    <property type="component" value="Unassembled WGS sequence"/>
</dbReference>
<evidence type="ECO:0000256" key="1">
    <source>
        <dbReference type="SAM" id="Phobius"/>
    </source>
</evidence>
<sequence length="56" mass="5729">MGSTHMIGLKITLFGINLVLGAIFLGEGAWGLAYLGMFVSLIGVFAGSNGTPPTSE</sequence>
<keyword evidence="1" id="KW-1133">Transmembrane helix</keyword>
<feature type="transmembrane region" description="Helical" evidence="1">
    <location>
        <begin position="7"/>
        <end position="26"/>
    </location>
</feature>
<evidence type="ECO:0000313" key="3">
    <source>
        <dbReference type="Proteomes" id="UP000198882"/>
    </source>
</evidence>
<dbReference type="EMBL" id="FNFE01000010">
    <property type="protein sequence ID" value="SDL06742.1"/>
    <property type="molecule type" value="Genomic_DNA"/>
</dbReference>
<reference evidence="3" key="1">
    <citation type="submission" date="2016-10" db="EMBL/GenBank/DDBJ databases">
        <authorList>
            <person name="Varghese N."/>
            <person name="Submissions S."/>
        </authorList>
    </citation>
    <scope>NUCLEOTIDE SEQUENCE [LARGE SCALE GENOMIC DNA]</scope>
    <source>
        <strain evidence="3">B4,CECT 8067,JCM 17497</strain>
    </source>
</reference>
<name>A0A1G9H1L6_9EURY</name>
<keyword evidence="3" id="KW-1185">Reference proteome</keyword>
<keyword evidence="1" id="KW-0812">Transmembrane</keyword>
<evidence type="ECO:0000313" key="2">
    <source>
        <dbReference type="EMBL" id="SDL06742.1"/>
    </source>
</evidence>
<protein>
    <submittedName>
        <fullName evidence="2">Uncharacterized protein</fullName>
    </submittedName>
</protein>
<keyword evidence="1" id="KW-0472">Membrane</keyword>
<dbReference type="AlphaFoldDB" id="A0A1G9H1L6"/>
<accession>A0A1G9H1L6</accession>
<proteinExistence type="predicted"/>
<gene>
    <name evidence="2" type="ORF">SAMN04515672_0100</name>
</gene>